<gene>
    <name evidence="1" type="ORF">M436DRAFT_81541</name>
</gene>
<dbReference type="Proteomes" id="UP000027730">
    <property type="component" value="Unassembled WGS sequence"/>
</dbReference>
<dbReference type="STRING" id="1043004.A0A074WLZ2"/>
<dbReference type="OrthoDB" id="3945231at2759"/>
<dbReference type="EMBL" id="KL584708">
    <property type="protein sequence ID" value="KEQ74143.1"/>
    <property type="molecule type" value="Genomic_DNA"/>
</dbReference>
<protein>
    <recommendedName>
        <fullName evidence="3">Fungal N-terminal domain-containing protein</fullName>
    </recommendedName>
</protein>
<reference evidence="1 2" key="1">
    <citation type="journal article" date="2014" name="BMC Genomics">
        <title>Genome sequencing of four Aureobasidium pullulans varieties: biotechnological potential, stress tolerance, and description of new species.</title>
        <authorList>
            <person name="Gostin Ar C."/>
            <person name="Ohm R.A."/>
            <person name="Kogej T."/>
            <person name="Sonjak S."/>
            <person name="Turk M."/>
            <person name="Zajc J."/>
            <person name="Zalar P."/>
            <person name="Grube M."/>
            <person name="Sun H."/>
            <person name="Han J."/>
            <person name="Sharma A."/>
            <person name="Chiniquy J."/>
            <person name="Ngan C.Y."/>
            <person name="Lipzen A."/>
            <person name="Barry K."/>
            <person name="Grigoriev I.V."/>
            <person name="Gunde-Cimerman N."/>
        </authorList>
    </citation>
    <scope>NUCLEOTIDE SEQUENCE [LARGE SCALE GENOMIC DNA]</scope>
    <source>
        <strain evidence="1 2">CBS 147.97</strain>
    </source>
</reference>
<organism evidence="1 2">
    <name type="scientific">Aureobasidium namibiae CBS 147.97</name>
    <dbReference type="NCBI Taxonomy" id="1043004"/>
    <lineage>
        <taxon>Eukaryota</taxon>
        <taxon>Fungi</taxon>
        <taxon>Dikarya</taxon>
        <taxon>Ascomycota</taxon>
        <taxon>Pezizomycotina</taxon>
        <taxon>Dothideomycetes</taxon>
        <taxon>Dothideomycetidae</taxon>
        <taxon>Dothideales</taxon>
        <taxon>Saccotheciaceae</taxon>
        <taxon>Aureobasidium</taxon>
    </lineage>
</organism>
<dbReference type="AlphaFoldDB" id="A0A074WLZ2"/>
<dbReference type="HOGENOM" id="CLU_1712899_0_0_1"/>
<name>A0A074WLZ2_9PEZI</name>
<evidence type="ECO:0000313" key="2">
    <source>
        <dbReference type="Proteomes" id="UP000027730"/>
    </source>
</evidence>
<sequence length="153" mass="16812">MALTVAGAHVAVGPLLSGCYSIVKGINQLHQSYKFIPLTLSSIATTCNMTSSTLEQVESTLKDYTGAWGNLYQNLLEQFDGIQIGCTMTLSLLETHVSDLLNIAASDVPSMAQKTARIDKLKALYNESDMKELFGQFKDYNALLNTVLHHLQR</sequence>
<keyword evidence="2" id="KW-1185">Reference proteome</keyword>
<evidence type="ECO:0008006" key="3">
    <source>
        <dbReference type="Google" id="ProtNLM"/>
    </source>
</evidence>
<dbReference type="GeneID" id="25416809"/>
<proteinExistence type="predicted"/>
<evidence type="ECO:0000313" key="1">
    <source>
        <dbReference type="EMBL" id="KEQ74143.1"/>
    </source>
</evidence>
<dbReference type="RefSeq" id="XP_013428334.1">
    <property type="nucleotide sequence ID" value="XM_013572880.1"/>
</dbReference>
<accession>A0A074WLZ2</accession>